<organism evidence="7 8">
    <name type="scientific">Catenulispora pinistramenti</name>
    <dbReference type="NCBI Taxonomy" id="2705254"/>
    <lineage>
        <taxon>Bacteria</taxon>
        <taxon>Bacillati</taxon>
        <taxon>Actinomycetota</taxon>
        <taxon>Actinomycetes</taxon>
        <taxon>Catenulisporales</taxon>
        <taxon>Catenulisporaceae</taxon>
        <taxon>Catenulispora</taxon>
    </lineage>
</organism>
<gene>
    <name evidence="7" type="ORF">KGQ19_44670</name>
</gene>
<evidence type="ECO:0000259" key="6">
    <source>
        <dbReference type="Pfam" id="PF14464"/>
    </source>
</evidence>
<name>A0ABS5L6L3_9ACTN</name>
<evidence type="ECO:0000313" key="8">
    <source>
        <dbReference type="Proteomes" id="UP000730482"/>
    </source>
</evidence>
<evidence type="ECO:0000256" key="3">
    <source>
        <dbReference type="ARBA" id="ARBA00022801"/>
    </source>
</evidence>
<dbReference type="SUPFAM" id="SSF102712">
    <property type="entry name" value="JAB1/MPN domain"/>
    <property type="match status" value="1"/>
</dbReference>
<dbReference type="Proteomes" id="UP000730482">
    <property type="component" value="Unassembled WGS sequence"/>
</dbReference>
<keyword evidence="4" id="KW-0862">Zinc</keyword>
<comment type="caution">
    <text evidence="7">The sequence shown here is derived from an EMBL/GenBank/DDBJ whole genome shotgun (WGS) entry which is preliminary data.</text>
</comment>
<protein>
    <submittedName>
        <fullName evidence="7">Mov34/MPN/PAD-1 family protein</fullName>
    </submittedName>
</protein>
<feature type="non-terminal residue" evidence="7">
    <location>
        <position position="251"/>
    </location>
</feature>
<feature type="domain" description="JAB" evidence="6">
    <location>
        <begin position="34"/>
        <end position="112"/>
    </location>
</feature>
<reference evidence="7 8" key="1">
    <citation type="submission" date="2020-02" db="EMBL/GenBank/DDBJ databases">
        <title>Acidophilic actinobacteria isolated from forest soil.</title>
        <authorList>
            <person name="Golinska P."/>
        </authorList>
    </citation>
    <scope>NUCLEOTIDE SEQUENCE [LARGE SCALE GENOMIC DNA]</scope>
    <source>
        <strain evidence="7 8">NL8</strain>
    </source>
</reference>
<accession>A0ABS5L6L3</accession>
<sequence>MGSDSVGAEPMLTPVRVADFVLDAIAARIGAVEPEQGGALLGLPGLDYVTEFIHDAGAATTGTRYQNTDALIGAIGAREAATAARFKGIVHSHPRAMPVPSGQDQSEYAESLRLNPRLARYLAPIVTHDVDTPLAGHEVRLGPARISFYGASRAPGGMTLTPLRPVVVPVTRMLRRAGVRPAGDPAAIEVEGATLLATHAELPGIGPATLLFGADFPATAPIVLPERGGPLALEWDLGTPAVERLAGAVLA</sequence>
<evidence type="ECO:0000256" key="4">
    <source>
        <dbReference type="ARBA" id="ARBA00022833"/>
    </source>
</evidence>
<keyword evidence="5" id="KW-0482">Metalloprotease</keyword>
<dbReference type="InterPro" id="IPR028090">
    <property type="entry name" value="JAB_dom_prok"/>
</dbReference>
<evidence type="ECO:0000256" key="2">
    <source>
        <dbReference type="ARBA" id="ARBA00022723"/>
    </source>
</evidence>
<keyword evidence="2" id="KW-0479">Metal-binding</keyword>
<dbReference type="Pfam" id="PF14464">
    <property type="entry name" value="Prok-JAB"/>
    <property type="match status" value="1"/>
</dbReference>
<dbReference type="RefSeq" id="WP_212021024.1">
    <property type="nucleotide sequence ID" value="NZ_JAAFYZ010000305.1"/>
</dbReference>
<keyword evidence="8" id="KW-1185">Reference proteome</keyword>
<keyword evidence="3" id="KW-0378">Hydrolase</keyword>
<evidence type="ECO:0000256" key="5">
    <source>
        <dbReference type="ARBA" id="ARBA00023049"/>
    </source>
</evidence>
<evidence type="ECO:0000256" key="1">
    <source>
        <dbReference type="ARBA" id="ARBA00022670"/>
    </source>
</evidence>
<proteinExistence type="predicted"/>
<evidence type="ECO:0000313" key="7">
    <source>
        <dbReference type="EMBL" id="MBS2553971.1"/>
    </source>
</evidence>
<keyword evidence="1" id="KW-0645">Protease</keyword>
<dbReference type="EMBL" id="JAAFYZ010000305">
    <property type="protein sequence ID" value="MBS2553971.1"/>
    <property type="molecule type" value="Genomic_DNA"/>
</dbReference>